<dbReference type="EnsemblBacteria" id="BAC91155">
    <property type="protein sequence ID" value="BAC91155"/>
    <property type="gene ID" value="BAC91155"/>
</dbReference>
<organism evidence="3 4">
    <name type="scientific">Gloeobacter violaceus (strain ATCC 29082 / PCC 7421)</name>
    <dbReference type="NCBI Taxonomy" id="251221"/>
    <lineage>
        <taxon>Bacteria</taxon>
        <taxon>Bacillati</taxon>
        <taxon>Cyanobacteriota</taxon>
        <taxon>Cyanophyceae</taxon>
        <taxon>Gloeobacterales</taxon>
        <taxon>Gloeobacteraceae</taxon>
        <taxon>Gloeobacter</taxon>
    </lineage>
</organism>
<reference evidence="3 4" key="1">
    <citation type="journal article" date="2003" name="DNA Res.">
        <title>Complete genome structure of Gloeobacter violaceus PCC 7421, a cyanobacterium that lacks thylakoids.</title>
        <authorList>
            <person name="Nakamura Y."/>
            <person name="Kaneko T."/>
            <person name="Sato S."/>
            <person name="Mimuro M."/>
            <person name="Miyashita H."/>
            <person name="Tsuchiya T."/>
            <person name="Sasamoto S."/>
            <person name="Watanabe A."/>
            <person name="Kawashima K."/>
            <person name="Kishida Y."/>
            <person name="Kiyokawa C."/>
            <person name="Kohara M."/>
            <person name="Matsumoto M."/>
            <person name="Matsuno A."/>
            <person name="Nakazaki N."/>
            <person name="Shimpo S."/>
            <person name="Takeuchi C."/>
            <person name="Yamada M."/>
            <person name="Tabata S."/>
        </authorList>
    </citation>
    <scope>NUCLEOTIDE SEQUENCE [LARGE SCALE GENOMIC DNA]</scope>
    <source>
        <strain evidence="4">ATCC 29082 / PCC 7421</strain>
    </source>
</reference>
<evidence type="ECO:0000313" key="4">
    <source>
        <dbReference type="Proteomes" id="UP000000557"/>
    </source>
</evidence>
<evidence type="ECO:0000256" key="2">
    <source>
        <dbReference type="SAM" id="SignalP"/>
    </source>
</evidence>
<dbReference type="AlphaFoldDB" id="Q7NGF5"/>
<dbReference type="Proteomes" id="UP000000557">
    <property type="component" value="Chromosome"/>
</dbReference>
<dbReference type="InterPro" id="IPR052177">
    <property type="entry name" value="Divisome_Glycosyl_Hydrolase"/>
</dbReference>
<dbReference type="PANTHER" id="PTHR43405">
    <property type="entry name" value="GLYCOSYL HYDROLASE DIGH"/>
    <property type="match status" value="1"/>
</dbReference>
<reference evidence="3 4" key="2">
    <citation type="journal article" date="2003" name="DNA Res.">
        <title>Complete genome structure of Gloeobacter violaceus PCC 7421, a cyanobacterium that lacks thylakoids (supplement).</title>
        <authorList>
            <person name="Nakamura Y."/>
            <person name="Kaneko T."/>
            <person name="Sato S."/>
            <person name="Mimuro M."/>
            <person name="Miyashita H."/>
            <person name="Tsuchiya T."/>
            <person name="Sasamoto S."/>
            <person name="Watanabe A."/>
            <person name="Kawashima K."/>
            <person name="Kishida Y."/>
            <person name="Kiyokawa C."/>
            <person name="Kohara M."/>
            <person name="Matsumoto M."/>
            <person name="Matsuno A."/>
            <person name="Nakazaki N."/>
            <person name="Shimpo S."/>
            <person name="Takeuchi C."/>
            <person name="Yamada M."/>
            <person name="Tabata S."/>
        </authorList>
    </citation>
    <scope>NUCLEOTIDE SEQUENCE [LARGE SCALE GENOMIC DNA]</scope>
    <source>
        <strain evidence="4">ATCC 29082 / PCC 7421</strain>
    </source>
</reference>
<dbReference type="STRING" id="251221.gene:10760723"/>
<name>Q7NGF5_GLOVI</name>
<dbReference type="InParanoid" id="Q7NGF5"/>
<dbReference type="HOGENOM" id="CLU_574607_0_0_3"/>
<dbReference type="EMBL" id="BA000045">
    <property type="protein sequence ID" value="BAC91155.1"/>
    <property type="molecule type" value="Genomic_DNA"/>
</dbReference>
<feature type="signal peptide" evidence="2">
    <location>
        <begin position="1"/>
        <end position="29"/>
    </location>
</feature>
<keyword evidence="2" id="KW-0732">Signal</keyword>
<keyword evidence="4" id="KW-1185">Reference proteome</keyword>
<evidence type="ECO:0000313" key="3">
    <source>
        <dbReference type="EMBL" id="BAC91155.1"/>
    </source>
</evidence>
<dbReference type="KEGG" id="gvi:gll3214"/>
<sequence length="475" mass="50040">MSLHRFCRGLLSAVLFSLGPLLGAAPSRAAEIPAPGGGCRLSTEAVARKAAWQRAALAGDGEAGRRYLAQIDEDATQLRLCRAAVWPRVQAVWLRLHPCDLQPGAIDALIDRLVALGYNRIHLEVFFEGQVLLPAADNPTVWPSVVRAQPSADLLAAAIASARARGVAVYAWLFSLNFGYSYTQLVARQAALARNGLGRTSLTAVGEIGSQTDMSTLELDRVFVDPFPGADGSGADTAGNCRGAFPRGCLGPSSHRSAAPRSADGRAASRFSVRRLGEPLCLRLAGTGTRARAAHLLRPLALDNGENVLDGHAGALPPAVVARGGAVVAQDEVLVRRNGERPEFGFGPGGTVLGCRLGRNKRFIQGPAAHARPVGGHLHQLARQCNHAANGGLVGFIGIFDDHQVEAARRPFLQSIEVLAYHLLGTDGGLHAAVGHLAQPYVGLQGAADQPQGETTQNKSLHASHQSVQAFPRAM</sequence>
<dbReference type="Gene3D" id="3.20.20.80">
    <property type="entry name" value="Glycosidases"/>
    <property type="match status" value="1"/>
</dbReference>
<dbReference type="OrthoDB" id="418487at2"/>
<dbReference type="PANTHER" id="PTHR43405:SF1">
    <property type="entry name" value="GLYCOSYL HYDROLASE DIGH"/>
    <property type="match status" value="1"/>
</dbReference>
<feature type="chain" id="PRO_5004291837" evidence="2">
    <location>
        <begin position="30"/>
        <end position="475"/>
    </location>
</feature>
<feature type="compositionally biased region" description="Polar residues" evidence="1">
    <location>
        <begin position="452"/>
        <end position="469"/>
    </location>
</feature>
<feature type="region of interest" description="Disordered" evidence="1">
    <location>
        <begin position="448"/>
        <end position="475"/>
    </location>
</feature>
<evidence type="ECO:0000256" key="1">
    <source>
        <dbReference type="SAM" id="MobiDB-lite"/>
    </source>
</evidence>
<protein>
    <submittedName>
        <fullName evidence="3">Gll3214 protein</fullName>
    </submittedName>
</protein>
<accession>Q7NGF5</accession>
<dbReference type="eggNOG" id="COG1649">
    <property type="taxonomic scope" value="Bacteria"/>
</dbReference>
<gene>
    <name evidence="3" type="ordered locus">gll3214</name>
</gene>
<proteinExistence type="predicted"/>